<feature type="domain" description="Coiled-coil SMC6 And NSE5 INteracting (CANIN)" evidence="2">
    <location>
        <begin position="46"/>
        <end position="403"/>
    </location>
</feature>
<comment type="caution">
    <text evidence="3">The sequence shown here is derived from an EMBL/GenBank/DDBJ whole genome shotgun (WGS) entry which is preliminary data.</text>
</comment>
<dbReference type="PANTHER" id="PTHR16046">
    <property type="entry name" value="SMC5-SMC6 COMPLEX LOCALIZATION FACTOR 2"/>
    <property type="match status" value="1"/>
</dbReference>
<dbReference type="InterPro" id="IPR026161">
    <property type="entry name" value="FAM178"/>
</dbReference>
<name>A0AAD9IXX9_9ANNE</name>
<protein>
    <recommendedName>
        <fullName evidence="2">Coiled-coil SMC6 And NSE5 INteracting (CANIN) domain-containing protein</fullName>
    </recommendedName>
</protein>
<accession>A0AAD9IXX9</accession>
<dbReference type="AlphaFoldDB" id="A0AAD9IXX9"/>
<evidence type="ECO:0000313" key="3">
    <source>
        <dbReference type="EMBL" id="KAK2143011.1"/>
    </source>
</evidence>
<sequence length="491" mass="55706">LYYFDQYGHKEEETEIHQNNDLPPGSVQVLPSGDGDNKMAELRLMLDMMLNEKIDKLEDNKKLAAQVDELNEGLKNGGFNKFCVEELTEVEETELLPEHKAKLKQFEIQNCQISGEAPGLCLFDCSSARKLFSFPATLTLSACGFVPGKSSLDKMLSTSDPDCVSELLNSHLIQMCFDSLSCPDAFMDWVFFLMSDVHGELLPSSSLRILLDLLQRNHGKASHWIPTPLTLARVLVNYGASLTMLLPVQDLVDFTDSDLSLTNNKENSQPDSNPTPEQLLPPAGQWCYHDGLRRVLRVMAEAIHKRPNLYSEKDLLAMTIMLLRVSIDQNLNNNCLMHDLKLSMSAILNAVPADNWNSYISRLCELAPHMASHHHNLLQLVEVLPPSDRGITLQHHLSYVFLCYLSFGSCEQNFMNLKIRDLVPIVKSFEIGEGTDFYRLYSLCVLLDRCVSKKTLPVSEKLDWLWLRGSHIVQLWKTSRSRVSCQRFLYP</sequence>
<dbReference type="EMBL" id="JAODUP010000887">
    <property type="protein sequence ID" value="KAK2143011.1"/>
    <property type="molecule type" value="Genomic_DNA"/>
</dbReference>
<comment type="similarity">
    <text evidence="1">Belongs to the FAM178 family.</text>
</comment>
<dbReference type="PANTHER" id="PTHR16046:SF9">
    <property type="entry name" value="SMC5-SMC6 COMPLEX LOCALIZATION FACTOR PROTEIN 2"/>
    <property type="match status" value="1"/>
</dbReference>
<evidence type="ECO:0000259" key="2">
    <source>
        <dbReference type="Pfam" id="PF14816"/>
    </source>
</evidence>
<dbReference type="InterPro" id="IPR044276">
    <property type="entry name" value="CANIN_dom"/>
</dbReference>
<keyword evidence="4" id="KW-1185">Reference proteome</keyword>
<evidence type="ECO:0000313" key="4">
    <source>
        <dbReference type="Proteomes" id="UP001208570"/>
    </source>
</evidence>
<dbReference type="Proteomes" id="UP001208570">
    <property type="component" value="Unassembled WGS sequence"/>
</dbReference>
<dbReference type="Pfam" id="PF14816">
    <property type="entry name" value="CANIN"/>
    <property type="match status" value="1"/>
</dbReference>
<reference evidence="3" key="1">
    <citation type="journal article" date="2023" name="Mol. Biol. Evol.">
        <title>Third-Generation Sequencing Reveals the Adaptive Role of the Epigenome in Three Deep-Sea Polychaetes.</title>
        <authorList>
            <person name="Perez M."/>
            <person name="Aroh O."/>
            <person name="Sun Y."/>
            <person name="Lan Y."/>
            <person name="Juniper S.K."/>
            <person name="Young C.R."/>
            <person name="Angers B."/>
            <person name="Qian P.Y."/>
        </authorList>
    </citation>
    <scope>NUCLEOTIDE SEQUENCE</scope>
    <source>
        <strain evidence="3">P08H-3</strain>
    </source>
</reference>
<feature type="non-terminal residue" evidence="3">
    <location>
        <position position="491"/>
    </location>
</feature>
<evidence type="ECO:0000256" key="1">
    <source>
        <dbReference type="ARBA" id="ARBA00010311"/>
    </source>
</evidence>
<gene>
    <name evidence="3" type="ORF">LSH36_887g02078</name>
</gene>
<proteinExistence type="inferred from homology"/>
<organism evidence="3 4">
    <name type="scientific">Paralvinella palmiformis</name>
    <dbReference type="NCBI Taxonomy" id="53620"/>
    <lineage>
        <taxon>Eukaryota</taxon>
        <taxon>Metazoa</taxon>
        <taxon>Spiralia</taxon>
        <taxon>Lophotrochozoa</taxon>
        <taxon>Annelida</taxon>
        <taxon>Polychaeta</taxon>
        <taxon>Sedentaria</taxon>
        <taxon>Canalipalpata</taxon>
        <taxon>Terebellida</taxon>
        <taxon>Terebelliformia</taxon>
        <taxon>Alvinellidae</taxon>
        <taxon>Paralvinella</taxon>
    </lineage>
</organism>